<evidence type="ECO:0000313" key="1">
    <source>
        <dbReference type="EMBL" id="KKW11728.1"/>
    </source>
</evidence>
<gene>
    <name evidence="1" type="ORF">UY48_C0013G0009</name>
</gene>
<dbReference type="Proteomes" id="UP000034588">
    <property type="component" value="Unassembled WGS sequence"/>
</dbReference>
<dbReference type="EMBL" id="LCQD01000013">
    <property type="protein sequence ID" value="KKW11728.1"/>
    <property type="molecule type" value="Genomic_DNA"/>
</dbReference>
<reference evidence="1 2" key="1">
    <citation type="journal article" date="2015" name="Nature">
        <title>rRNA introns, odd ribosomes, and small enigmatic genomes across a large radiation of phyla.</title>
        <authorList>
            <person name="Brown C.T."/>
            <person name="Hug L.A."/>
            <person name="Thomas B.C."/>
            <person name="Sharon I."/>
            <person name="Castelle C.J."/>
            <person name="Singh A."/>
            <person name="Wilkins M.J."/>
            <person name="Williams K.H."/>
            <person name="Banfield J.F."/>
        </authorList>
    </citation>
    <scope>NUCLEOTIDE SEQUENCE [LARGE SCALE GENOMIC DNA]</scope>
</reference>
<organism evidence="1 2">
    <name type="scientific">Candidatus Gottesmanbacteria bacterium GW2011_GWB1_49_7</name>
    <dbReference type="NCBI Taxonomy" id="1618448"/>
    <lineage>
        <taxon>Bacteria</taxon>
        <taxon>Candidatus Gottesmaniibacteriota</taxon>
    </lineage>
</organism>
<comment type="caution">
    <text evidence="1">The sequence shown here is derived from an EMBL/GenBank/DDBJ whole genome shotgun (WGS) entry which is preliminary data.</text>
</comment>
<protein>
    <submittedName>
        <fullName evidence="1">Uncharacterized protein</fullName>
    </submittedName>
</protein>
<name>A0A0G1VZ33_9BACT</name>
<accession>A0A0G1VZ33</accession>
<dbReference type="AlphaFoldDB" id="A0A0G1VZ33"/>
<proteinExistence type="predicted"/>
<sequence length="71" mass="8130">MPKKCTNKDITSIKSILKTGKVKYNKISKAGNKCIVTGVVRSINYSTYEDFTNYPQISNCLVAFKYKKCRR</sequence>
<evidence type="ECO:0000313" key="2">
    <source>
        <dbReference type="Proteomes" id="UP000034588"/>
    </source>
</evidence>